<evidence type="ECO:0000259" key="1">
    <source>
        <dbReference type="SMART" id="SM00871"/>
    </source>
</evidence>
<dbReference type="InterPro" id="IPR010499">
    <property type="entry name" value="AraC_E-bd"/>
</dbReference>
<gene>
    <name evidence="2" type="ORF">HH215_08535</name>
</gene>
<dbReference type="AlphaFoldDB" id="A0A7Z2VHT5"/>
<feature type="domain" description="AraC effector-binding" evidence="1">
    <location>
        <begin position="1"/>
        <end position="158"/>
    </location>
</feature>
<dbReference type="SMART" id="SM00871">
    <property type="entry name" value="AraC_E_bind"/>
    <property type="match status" value="1"/>
</dbReference>
<dbReference type="EMBL" id="CP051680">
    <property type="protein sequence ID" value="QJD83215.1"/>
    <property type="molecule type" value="Genomic_DNA"/>
</dbReference>
<organism evidence="2 3">
    <name type="scientific">Cohnella herbarum</name>
    <dbReference type="NCBI Taxonomy" id="2728023"/>
    <lineage>
        <taxon>Bacteria</taxon>
        <taxon>Bacillati</taxon>
        <taxon>Bacillota</taxon>
        <taxon>Bacilli</taxon>
        <taxon>Bacillales</taxon>
        <taxon>Paenibacillaceae</taxon>
        <taxon>Cohnella</taxon>
    </lineage>
</organism>
<dbReference type="InterPro" id="IPR011256">
    <property type="entry name" value="Reg_factor_effector_dom_sf"/>
</dbReference>
<evidence type="ECO:0000313" key="2">
    <source>
        <dbReference type="EMBL" id="QJD83215.1"/>
    </source>
</evidence>
<proteinExistence type="predicted"/>
<protein>
    <submittedName>
        <fullName evidence="2">GyrI-like domain-containing protein</fullName>
    </submittedName>
</protein>
<sequence>MKIEIVQTSAITSYIGVRASGTMATLEAPVRDAFHELISRREEIKNIINQEITYGITPPNYKSSNGMLDFYCCYEVSQIGNLPPGMVHIHLLPRTYSLTHYRGPSSSNYLAYDFTTKWLEENGYEYDDTAYYLEKYEESRLKDADDESNDVMIYCPIKMRQ</sequence>
<dbReference type="KEGG" id="cheb:HH215_08535"/>
<accession>A0A7Z2VHT5</accession>
<name>A0A7Z2VHT5_9BACL</name>
<reference evidence="2 3" key="1">
    <citation type="submission" date="2020-04" db="EMBL/GenBank/DDBJ databases">
        <title>Genome sequencing of novel species.</title>
        <authorList>
            <person name="Heo J."/>
            <person name="Kim S.-J."/>
            <person name="Kim J.-S."/>
            <person name="Hong S.-B."/>
            <person name="Kwon S.-W."/>
        </authorList>
    </citation>
    <scope>NUCLEOTIDE SEQUENCE [LARGE SCALE GENOMIC DNA]</scope>
    <source>
        <strain evidence="2 3">MFER-1</strain>
    </source>
</reference>
<dbReference type="InterPro" id="IPR029441">
    <property type="entry name" value="Cass2"/>
</dbReference>
<dbReference type="RefSeq" id="WP_169279512.1">
    <property type="nucleotide sequence ID" value="NZ_CP051680.1"/>
</dbReference>
<dbReference type="Pfam" id="PF14526">
    <property type="entry name" value="Cass2"/>
    <property type="match status" value="1"/>
</dbReference>
<evidence type="ECO:0000313" key="3">
    <source>
        <dbReference type="Proteomes" id="UP000502248"/>
    </source>
</evidence>
<keyword evidence="3" id="KW-1185">Reference proteome</keyword>
<dbReference type="Gene3D" id="3.20.80.10">
    <property type="entry name" value="Regulatory factor, effector binding domain"/>
    <property type="match status" value="1"/>
</dbReference>
<dbReference type="Proteomes" id="UP000502248">
    <property type="component" value="Chromosome"/>
</dbReference>
<dbReference type="SUPFAM" id="SSF55136">
    <property type="entry name" value="Probable bacterial effector-binding domain"/>
    <property type="match status" value="1"/>
</dbReference>